<dbReference type="EMBL" id="CM042891">
    <property type="protein sequence ID" value="KAI4304881.1"/>
    <property type="molecule type" value="Genomic_DNA"/>
</dbReference>
<evidence type="ECO:0000313" key="1">
    <source>
        <dbReference type="EMBL" id="KAI4304881.1"/>
    </source>
</evidence>
<keyword evidence="2" id="KW-1185">Reference proteome</keyword>
<accession>A0ACB9L6G8</accession>
<sequence>MAKTGKRSKNKLGRSSSKYNAKKKMKNGHDSKKWLASVDLADPTSEPAPNVDDANTSAPRAPLVKAASPEVTPVGMKASDGAPHVAGFIFLCNGRTKPECFRYRVFGLPSMRLDVVKKIYTGSKLFLFDFDLKLLYGVYEATSNGELNVEPMAFNGKFPSQVRFKIFRDCLPVPESIFKRAIKENYEGSKFRQELNKKQVKSLIDLFRPIDVVPAPSTFLHNQAAGIAQPTRILEGCLVPIARFPPPGVSYVAERLPANRQPNTRPALIGGVPPRLYEHYQHESVLAHLPANCYVQQPTAETQYYSSQVSLTPQGNFNFSDQMHQPYVPEEPKFFSHDINERNNYASVTGEQSDGSANEYYKQDLSLAKDLYSRDIIHQSQLMSSLSVANMPFQVQSQASYNPAQAQASVSSEAYYSCYDPSYHGAIGEFQIRRGTWTSDF</sequence>
<organism evidence="1 2">
    <name type="scientific">Melastoma candidum</name>
    <dbReference type="NCBI Taxonomy" id="119954"/>
    <lineage>
        <taxon>Eukaryota</taxon>
        <taxon>Viridiplantae</taxon>
        <taxon>Streptophyta</taxon>
        <taxon>Embryophyta</taxon>
        <taxon>Tracheophyta</taxon>
        <taxon>Spermatophyta</taxon>
        <taxon>Magnoliopsida</taxon>
        <taxon>eudicotyledons</taxon>
        <taxon>Gunneridae</taxon>
        <taxon>Pentapetalae</taxon>
        <taxon>rosids</taxon>
        <taxon>malvids</taxon>
        <taxon>Myrtales</taxon>
        <taxon>Melastomataceae</taxon>
        <taxon>Melastomatoideae</taxon>
        <taxon>Melastomateae</taxon>
        <taxon>Melastoma</taxon>
    </lineage>
</organism>
<evidence type="ECO:0000313" key="2">
    <source>
        <dbReference type="Proteomes" id="UP001057402"/>
    </source>
</evidence>
<protein>
    <submittedName>
        <fullName evidence="1">Uncharacterized protein</fullName>
    </submittedName>
</protein>
<reference evidence="2" key="1">
    <citation type="journal article" date="2023" name="Front. Plant Sci.">
        <title>Chromosomal-level genome assembly of Melastoma candidum provides insights into trichome evolution.</title>
        <authorList>
            <person name="Zhong Y."/>
            <person name="Wu W."/>
            <person name="Sun C."/>
            <person name="Zou P."/>
            <person name="Liu Y."/>
            <person name="Dai S."/>
            <person name="Zhou R."/>
        </authorList>
    </citation>
    <scope>NUCLEOTIDE SEQUENCE [LARGE SCALE GENOMIC DNA]</scope>
</reference>
<comment type="caution">
    <text evidence="1">The sequence shown here is derived from an EMBL/GenBank/DDBJ whole genome shotgun (WGS) entry which is preliminary data.</text>
</comment>
<gene>
    <name evidence="1" type="ORF">MLD38_040340</name>
</gene>
<proteinExistence type="predicted"/>
<name>A0ACB9L6G8_9MYRT</name>
<dbReference type="Proteomes" id="UP001057402">
    <property type="component" value="Chromosome 12"/>
</dbReference>